<dbReference type="Pfam" id="PF02518">
    <property type="entry name" value="HATPase_c"/>
    <property type="match status" value="1"/>
</dbReference>
<evidence type="ECO:0000256" key="14">
    <source>
        <dbReference type="ARBA" id="ARBA00022912"/>
    </source>
</evidence>
<organism evidence="23 24">
    <name type="scientific">Parasulfuritortus cantonensis</name>
    <dbReference type="NCBI Taxonomy" id="2528202"/>
    <lineage>
        <taxon>Bacteria</taxon>
        <taxon>Pseudomonadati</taxon>
        <taxon>Pseudomonadota</taxon>
        <taxon>Betaproteobacteria</taxon>
        <taxon>Nitrosomonadales</taxon>
        <taxon>Thiobacillaceae</taxon>
        <taxon>Parasulfuritortus</taxon>
    </lineage>
</organism>
<evidence type="ECO:0000256" key="1">
    <source>
        <dbReference type="ARBA" id="ARBA00000085"/>
    </source>
</evidence>
<dbReference type="InterPro" id="IPR004358">
    <property type="entry name" value="Sig_transdc_His_kin-like_C"/>
</dbReference>
<evidence type="ECO:0000259" key="21">
    <source>
        <dbReference type="PROSITE" id="PS50109"/>
    </source>
</evidence>
<dbReference type="SUPFAM" id="SSF158472">
    <property type="entry name" value="HAMP domain-like"/>
    <property type="match status" value="1"/>
</dbReference>
<dbReference type="AlphaFoldDB" id="A0A4V2NV01"/>
<keyword evidence="6" id="KW-0472">Membrane</keyword>
<dbReference type="InterPro" id="IPR003660">
    <property type="entry name" value="HAMP_dom"/>
</dbReference>
<keyword evidence="12" id="KW-0067">ATP-binding</keyword>
<dbReference type="SMART" id="SM00304">
    <property type="entry name" value="HAMP"/>
    <property type="match status" value="1"/>
</dbReference>
<dbReference type="CDD" id="cd00082">
    <property type="entry name" value="HisKA"/>
    <property type="match status" value="1"/>
</dbReference>
<dbReference type="EMBL" id="SJZB01000053">
    <property type="protein sequence ID" value="TCJ11536.1"/>
    <property type="molecule type" value="Genomic_DNA"/>
</dbReference>
<dbReference type="Proteomes" id="UP000295443">
    <property type="component" value="Unassembled WGS sequence"/>
</dbReference>
<dbReference type="Pfam" id="PF00512">
    <property type="entry name" value="HisKA"/>
    <property type="match status" value="1"/>
</dbReference>
<evidence type="ECO:0000313" key="23">
    <source>
        <dbReference type="EMBL" id="TCJ11536.1"/>
    </source>
</evidence>
<dbReference type="PRINTS" id="PR00344">
    <property type="entry name" value="BCTRLSENSOR"/>
</dbReference>
<dbReference type="InterPro" id="IPR050980">
    <property type="entry name" value="2C_sensor_his_kinase"/>
</dbReference>
<dbReference type="EC" id="2.7.13.3" evidence="5"/>
<dbReference type="GO" id="GO:0004721">
    <property type="term" value="F:phosphoprotein phosphatase activity"/>
    <property type="evidence" value="ECO:0007669"/>
    <property type="project" value="UniProtKB-KW"/>
</dbReference>
<dbReference type="PROSITE" id="PS50885">
    <property type="entry name" value="HAMP"/>
    <property type="match status" value="1"/>
</dbReference>
<evidence type="ECO:0000256" key="5">
    <source>
        <dbReference type="ARBA" id="ARBA00012438"/>
    </source>
</evidence>
<evidence type="ECO:0000259" key="22">
    <source>
        <dbReference type="PROSITE" id="PS50885"/>
    </source>
</evidence>
<dbReference type="SUPFAM" id="SSF47384">
    <property type="entry name" value="Homodimeric domain of signal transducing histidine kinase"/>
    <property type="match status" value="1"/>
</dbReference>
<evidence type="ECO:0000256" key="7">
    <source>
        <dbReference type="ARBA" id="ARBA00022553"/>
    </source>
</evidence>
<dbReference type="InterPro" id="IPR036890">
    <property type="entry name" value="HATPase_C_sf"/>
</dbReference>
<keyword evidence="15" id="KW-0902">Two-component regulatory system</keyword>
<evidence type="ECO:0000256" key="11">
    <source>
        <dbReference type="ARBA" id="ARBA00022801"/>
    </source>
</evidence>
<evidence type="ECO:0000256" key="18">
    <source>
        <dbReference type="ARBA" id="ARBA00023211"/>
    </source>
</evidence>
<dbReference type="CDD" id="cd06225">
    <property type="entry name" value="HAMP"/>
    <property type="match status" value="1"/>
</dbReference>
<evidence type="ECO:0000256" key="2">
    <source>
        <dbReference type="ARBA" id="ARBA00001936"/>
    </source>
</evidence>
<comment type="cofactor">
    <cofactor evidence="2">
        <name>Mn(2+)</name>
        <dbReference type="ChEBI" id="CHEBI:29035"/>
    </cofactor>
</comment>
<evidence type="ECO:0000256" key="13">
    <source>
        <dbReference type="ARBA" id="ARBA00022842"/>
    </source>
</evidence>
<feature type="domain" description="HAMP" evidence="22">
    <location>
        <begin position="299"/>
        <end position="351"/>
    </location>
</feature>
<evidence type="ECO:0000256" key="19">
    <source>
        <dbReference type="ARBA" id="ARBA00040454"/>
    </source>
</evidence>
<comment type="catalytic activity">
    <reaction evidence="1">
        <text>ATP + protein L-histidine = ADP + protein N-phospho-L-histidine.</text>
        <dbReference type="EC" id="2.7.13.3"/>
    </reaction>
</comment>
<keyword evidence="6" id="KW-1003">Cell membrane</keyword>
<evidence type="ECO:0000256" key="16">
    <source>
        <dbReference type="ARBA" id="ARBA00023016"/>
    </source>
</evidence>
<dbReference type="OrthoDB" id="224978at2"/>
<protein>
    <recommendedName>
        <fullName evidence="19">Signal transduction histidine-protein kinase/phosphatase MprB</fullName>
        <ecNumber evidence="5">2.7.13.3</ecNumber>
    </recommendedName>
    <alternativeName>
        <fullName evidence="20">Mycobacterial persistence regulator B</fullName>
    </alternativeName>
</protein>
<dbReference type="Pfam" id="PF00672">
    <property type="entry name" value="HAMP"/>
    <property type="match status" value="1"/>
</dbReference>
<dbReference type="GO" id="GO:0005524">
    <property type="term" value="F:ATP binding"/>
    <property type="evidence" value="ECO:0007669"/>
    <property type="project" value="UniProtKB-KW"/>
</dbReference>
<keyword evidence="24" id="KW-1185">Reference proteome</keyword>
<dbReference type="SMART" id="SM00388">
    <property type="entry name" value="HisKA"/>
    <property type="match status" value="1"/>
</dbReference>
<comment type="caution">
    <text evidence="23">The sequence shown here is derived from an EMBL/GenBank/DDBJ whole genome shotgun (WGS) entry which is preliminary data.</text>
</comment>
<proteinExistence type="predicted"/>
<evidence type="ECO:0000256" key="6">
    <source>
        <dbReference type="ARBA" id="ARBA00022475"/>
    </source>
</evidence>
<dbReference type="RefSeq" id="WP_131449156.1">
    <property type="nucleotide sequence ID" value="NZ_SJZB01000053.1"/>
</dbReference>
<keyword evidence="16" id="KW-0346">Stress response</keyword>
<evidence type="ECO:0000256" key="15">
    <source>
        <dbReference type="ARBA" id="ARBA00023012"/>
    </source>
</evidence>
<sequence length="580" mass="64177">MRSLHRWWQVNRLQRKVMLVVLVIIVVPMLATGVATAAWVINRVDASIENWLRESARLNLDWLHGLHDNARLFADLLEEAGREPWPPAPGRPLIPERLRPLATELGIGFVQVYGLDGRRLYSSMPVDTAWTPEAGRDEAVIRINRGDHRQLAAVTVVVLPRGAPARYRMVLGTLFDKPLLQRLGVTSGLKTRLFYPRGEDFAKAFAEEESVPLNLRLPAEAFQRLRDRREYFSPEAEDGTYWGLYTPVLDSNDRVEAILFSGLAHSRGDQILADRSTLTLAIAILGSLLAAGMGLLLSRLVIRPVESLHEGVMRVAAQDFRATIPAAGNDELADLARAFNTMAASLREARDSQQQEFRRDKITALGELSLAMAHEIRNPIGVLNTAAQLLDKAAADPARQADLTRMIREETARLNGLLRDFQQLARHRKPQFQAIAPERPLEAALRLMLAGHPEVELRREYGHGDALIRADPELLQQAWTNLVNNALEAIGAAPARLTLRSWLDGGALYLALEDNGPGVPVERIPRLFEPFYTSKEHGSGLGLTIADTLVEANGGRLQYAPGRAGGAAFMMRFASAPGAE</sequence>
<dbReference type="Gene3D" id="1.10.287.130">
    <property type="match status" value="1"/>
</dbReference>
<evidence type="ECO:0000256" key="12">
    <source>
        <dbReference type="ARBA" id="ARBA00022840"/>
    </source>
</evidence>
<keyword evidence="8" id="KW-0808">Transferase</keyword>
<dbReference type="PANTHER" id="PTHR44936:SF9">
    <property type="entry name" value="SENSOR PROTEIN CREC"/>
    <property type="match status" value="1"/>
</dbReference>
<keyword evidence="9" id="KW-0547">Nucleotide-binding</keyword>
<dbReference type="GO" id="GO:0000155">
    <property type="term" value="F:phosphorelay sensor kinase activity"/>
    <property type="evidence" value="ECO:0007669"/>
    <property type="project" value="InterPro"/>
</dbReference>
<dbReference type="InterPro" id="IPR005467">
    <property type="entry name" value="His_kinase_dom"/>
</dbReference>
<evidence type="ECO:0000256" key="20">
    <source>
        <dbReference type="ARBA" id="ARBA00041776"/>
    </source>
</evidence>
<keyword evidence="7" id="KW-0597">Phosphoprotein</keyword>
<dbReference type="SMART" id="SM00387">
    <property type="entry name" value="HATPase_c"/>
    <property type="match status" value="1"/>
</dbReference>
<dbReference type="PANTHER" id="PTHR44936">
    <property type="entry name" value="SENSOR PROTEIN CREC"/>
    <property type="match status" value="1"/>
</dbReference>
<dbReference type="InterPro" id="IPR003661">
    <property type="entry name" value="HisK_dim/P_dom"/>
</dbReference>
<evidence type="ECO:0000313" key="24">
    <source>
        <dbReference type="Proteomes" id="UP000295443"/>
    </source>
</evidence>
<keyword evidence="18" id="KW-0464">Manganese</keyword>
<comment type="cofactor">
    <cofactor evidence="3">
        <name>Mg(2+)</name>
        <dbReference type="ChEBI" id="CHEBI:18420"/>
    </cofactor>
</comment>
<keyword evidence="14" id="KW-0904">Protein phosphatase</keyword>
<dbReference type="InterPro" id="IPR003594">
    <property type="entry name" value="HATPase_dom"/>
</dbReference>
<keyword evidence="17" id="KW-0843">Virulence</keyword>
<comment type="subcellular location">
    <subcellularLocation>
        <location evidence="4">Cell membrane</location>
        <topology evidence="4">Multi-pass membrane protein</topology>
    </subcellularLocation>
</comment>
<dbReference type="CDD" id="cd00075">
    <property type="entry name" value="HATPase"/>
    <property type="match status" value="1"/>
</dbReference>
<dbReference type="SUPFAM" id="SSF55874">
    <property type="entry name" value="ATPase domain of HSP90 chaperone/DNA topoisomerase II/histidine kinase"/>
    <property type="match status" value="1"/>
</dbReference>
<feature type="domain" description="Histidine kinase" evidence="21">
    <location>
        <begin position="371"/>
        <end position="577"/>
    </location>
</feature>
<dbReference type="GO" id="GO:0005886">
    <property type="term" value="C:plasma membrane"/>
    <property type="evidence" value="ECO:0007669"/>
    <property type="project" value="UniProtKB-SubCell"/>
</dbReference>
<evidence type="ECO:0000256" key="3">
    <source>
        <dbReference type="ARBA" id="ARBA00001946"/>
    </source>
</evidence>
<dbReference type="Gene3D" id="3.30.565.10">
    <property type="entry name" value="Histidine kinase-like ATPase, C-terminal domain"/>
    <property type="match status" value="1"/>
</dbReference>
<keyword evidence="11" id="KW-0378">Hydrolase</keyword>
<keyword evidence="10 23" id="KW-0418">Kinase</keyword>
<name>A0A4V2NV01_9PROT</name>
<dbReference type="PROSITE" id="PS50109">
    <property type="entry name" value="HIS_KIN"/>
    <property type="match status" value="1"/>
</dbReference>
<evidence type="ECO:0000256" key="17">
    <source>
        <dbReference type="ARBA" id="ARBA00023026"/>
    </source>
</evidence>
<dbReference type="Gene3D" id="6.10.340.10">
    <property type="match status" value="1"/>
</dbReference>
<evidence type="ECO:0000256" key="4">
    <source>
        <dbReference type="ARBA" id="ARBA00004651"/>
    </source>
</evidence>
<accession>A0A4V2NV01</accession>
<evidence type="ECO:0000256" key="9">
    <source>
        <dbReference type="ARBA" id="ARBA00022741"/>
    </source>
</evidence>
<evidence type="ECO:0000256" key="8">
    <source>
        <dbReference type="ARBA" id="ARBA00022679"/>
    </source>
</evidence>
<evidence type="ECO:0000256" key="10">
    <source>
        <dbReference type="ARBA" id="ARBA00022777"/>
    </source>
</evidence>
<reference evidence="23 24" key="1">
    <citation type="submission" date="2019-03" db="EMBL/GenBank/DDBJ databases">
        <title>Genome sequence of Thiobacillaceae bacterium LSR1, a sulfur-oxidizing bacterium isolated from freshwater sediment.</title>
        <authorList>
            <person name="Li S."/>
        </authorList>
    </citation>
    <scope>NUCLEOTIDE SEQUENCE [LARGE SCALE GENOMIC DNA]</scope>
    <source>
        <strain evidence="23 24">LSR1</strain>
    </source>
</reference>
<dbReference type="InterPro" id="IPR036097">
    <property type="entry name" value="HisK_dim/P_sf"/>
</dbReference>
<keyword evidence="13" id="KW-0460">Magnesium</keyword>
<gene>
    <name evidence="23" type="ORF">EZJ19_15385</name>
</gene>